<dbReference type="GO" id="GO:0030288">
    <property type="term" value="C:outer membrane-bounded periplasmic space"/>
    <property type="evidence" value="ECO:0007669"/>
    <property type="project" value="InterPro"/>
</dbReference>
<feature type="domain" description="Pili assembly chaperone N-terminal" evidence="7">
    <location>
        <begin position="28"/>
        <end position="151"/>
    </location>
</feature>
<evidence type="ECO:0000259" key="8">
    <source>
        <dbReference type="Pfam" id="PF02753"/>
    </source>
</evidence>
<evidence type="ECO:0000313" key="9">
    <source>
        <dbReference type="EMBL" id="MBQ0960416.1"/>
    </source>
</evidence>
<proteinExistence type="inferred from homology"/>
<comment type="similarity">
    <text evidence="2">Belongs to the periplasmic pilus chaperone family.</text>
</comment>
<evidence type="ECO:0000256" key="4">
    <source>
        <dbReference type="ARBA" id="ARBA00022764"/>
    </source>
</evidence>
<evidence type="ECO:0000313" key="10">
    <source>
        <dbReference type="Proteomes" id="UP000678374"/>
    </source>
</evidence>
<dbReference type="RefSeq" id="WP_210803089.1">
    <property type="nucleotide sequence ID" value="NZ_JAGQDE010000014.1"/>
</dbReference>
<gene>
    <name evidence="9" type="ORF">KAK06_15790</name>
</gene>
<dbReference type="GO" id="GO:0071555">
    <property type="term" value="P:cell wall organization"/>
    <property type="evidence" value="ECO:0007669"/>
    <property type="project" value="InterPro"/>
</dbReference>
<reference evidence="9" key="1">
    <citation type="submission" date="2021-04" db="EMBL/GenBank/DDBJ databases">
        <title>The genome sequence of Ideonella sp. 4Y11.</title>
        <authorList>
            <person name="Liu Y."/>
        </authorList>
    </citation>
    <scope>NUCLEOTIDE SEQUENCE</scope>
    <source>
        <strain evidence="9">4Y11</strain>
    </source>
</reference>
<name>A0A941BH17_9BURK</name>
<dbReference type="EMBL" id="JAGQDE010000014">
    <property type="protein sequence ID" value="MBQ0960416.1"/>
    <property type="molecule type" value="Genomic_DNA"/>
</dbReference>
<dbReference type="Gene3D" id="2.60.40.10">
    <property type="entry name" value="Immunoglobulins"/>
    <property type="match status" value="2"/>
</dbReference>
<dbReference type="Proteomes" id="UP000678374">
    <property type="component" value="Unassembled WGS sequence"/>
</dbReference>
<keyword evidence="5" id="KW-0143">Chaperone</keyword>
<dbReference type="PANTHER" id="PTHR30251:SF2">
    <property type="entry name" value="FIMBRIAL CHAPERONE YADV-RELATED"/>
    <property type="match status" value="1"/>
</dbReference>
<evidence type="ECO:0000256" key="5">
    <source>
        <dbReference type="ARBA" id="ARBA00023186"/>
    </source>
</evidence>
<evidence type="ECO:0000256" key="3">
    <source>
        <dbReference type="ARBA" id="ARBA00022729"/>
    </source>
</evidence>
<keyword evidence="4" id="KW-0574">Periplasm</keyword>
<dbReference type="InterPro" id="IPR036316">
    <property type="entry name" value="Pili_assmbl_chap_C_dom_sf"/>
</dbReference>
<dbReference type="AlphaFoldDB" id="A0A941BH17"/>
<dbReference type="SUPFAM" id="SSF49354">
    <property type="entry name" value="PapD-like"/>
    <property type="match status" value="1"/>
</dbReference>
<dbReference type="Pfam" id="PF00345">
    <property type="entry name" value="PapD_N"/>
    <property type="match status" value="1"/>
</dbReference>
<keyword evidence="10" id="KW-1185">Reference proteome</keyword>
<dbReference type="PANTHER" id="PTHR30251">
    <property type="entry name" value="PILUS ASSEMBLY CHAPERONE"/>
    <property type="match status" value="1"/>
</dbReference>
<dbReference type="Pfam" id="PF02753">
    <property type="entry name" value="PapD_C"/>
    <property type="match status" value="1"/>
</dbReference>
<protein>
    <submittedName>
        <fullName evidence="9">Fimbria/pilus periplasmic chaperone</fullName>
    </submittedName>
</protein>
<keyword evidence="3 6" id="KW-0732">Signal</keyword>
<comment type="subcellular location">
    <subcellularLocation>
        <location evidence="1">Periplasm</location>
    </subcellularLocation>
</comment>
<evidence type="ECO:0000256" key="1">
    <source>
        <dbReference type="ARBA" id="ARBA00004418"/>
    </source>
</evidence>
<evidence type="ECO:0000256" key="2">
    <source>
        <dbReference type="ARBA" id="ARBA00007399"/>
    </source>
</evidence>
<feature type="signal peptide" evidence="6">
    <location>
        <begin position="1"/>
        <end position="27"/>
    </location>
</feature>
<dbReference type="InterPro" id="IPR008962">
    <property type="entry name" value="PapD-like_sf"/>
</dbReference>
<comment type="caution">
    <text evidence="9">The sequence shown here is derived from an EMBL/GenBank/DDBJ whole genome shotgun (WGS) entry which is preliminary data.</text>
</comment>
<dbReference type="SUPFAM" id="SSF49584">
    <property type="entry name" value="Periplasmic chaperone C-domain"/>
    <property type="match status" value="1"/>
</dbReference>
<evidence type="ECO:0000256" key="6">
    <source>
        <dbReference type="SAM" id="SignalP"/>
    </source>
</evidence>
<evidence type="ECO:0000259" key="7">
    <source>
        <dbReference type="Pfam" id="PF00345"/>
    </source>
</evidence>
<accession>A0A941BH17</accession>
<dbReference type="InterPro" id="IPR016148">
    <property type="entry name" value="Pili_assmbl_chaperone_C"/>
</dbReference>
<feature type="chain" id="PRO_5037230939" evidence="6">
    <location>
        <begin position="28"/>
        <end position="250"/>
    </location>
</feature>
<dbReference type="PRINTS" id="PR00969">
    <property type="entry name" value="CHAPERONPILI"/>
</dbReference>
<organism evidence="9 10">
    <name type="scientific">Ideonella aquatica</name>
    <dbReference type="NCBI Taxonomy" id="2824119"/>
    <lineage>
        <taxon>Bacteria</taxon>
        <taxon>Pseudomonadati</taxon>
        <taxon>Pseudomonadota</taxon>
        <taxon>Betaproteobacteria</taxon>
        <taxon>Burkholderiales</taxon>
        <taxon>Sphaerotilaceae</taxon>
        <taxon>Ideonella</taxon>
    </lineage>
</organism>
<dbReference type="InterPro" id="IPR050643">
    <property type="entry name" value="Periplasmic_pilus_chap"/>
</dbReference>
<feature type="domain" description="Pili assembly chaperone C-terminal" evidence="8">
    <location>
        <begin position="179"/>
        <end position="241"/>
    </location>
</feature>
<sequence length="250" mass="27402">MKSLSFRFLRACLVTLLSWACLAPTHASVVIGGTRVVYRADARDVSVQLTNRGVQPALVQAWIDAGDAQAAVERLEVPFVISPPMFRVEPDKTQLLRLVYTGQPLPENATERVYWLNVLEIPPKPDASASENTLQFALRTRIKLFLRPAALAGDDPAESVVKQLRWQHSVSGDQLTITVHNPTPFNASLVDVAPQSTAQGQAAEPVAGMVEPRSSRSFQFKWPVNTPVSGVQFKAINDYGAFLDHHAALP</sequence>
<dbReference type="InterPro" id="IPR016147">
    <property type="entry name" value="Pili_assmbl_chaperone_N"/>
</dbReference>
<dbReference type="InterPro" id="IPR001829">
    <property type="entry name" value="Pili_assmbl_chaperone_bac"/>
</dbReference>
<dbReference type="InterPro" id="IPR013783">
    <property type="entry name" value="Ig-like_fold"/>
</dbReference>